<evidence type="ECO:0008006" key="3">
    <source>
        <dbReference type="Google" id="ProtNLM"/>
    </source>
</evidence>
<dbReference type="OrthoDB" id="9796766at2"/>
<dbReference type="InterPro" id="IPR008775">
    <property type="entry name" value="Phytyl_CoA_dOase-like"/>
</dbReference>
<evidence type="ECO:0000313" key="2">
    <source>
        <dbReference type="Proteomes" id="UP000249260"/>
    </source>
</evidence>
<sequence>MAESIDLTKHVAEFQENGYTVFHGLFDKEQVAKWKDAFHQHRIELFGDVVHPHNINIPDMVERSPDLMLSMSANGILLDFLESIMGPFIQIGSHGFNGLAPQPEEAVKSAVVGWHRDQFNFMPRGTDYQIPRQVLALTYLEDMTAENGPLRVIPGSHRKTIEIQPHERYLPHPDEVVLSLKAGDVIVFSGVLHSAGYNTSDKYRIWLGGMYGFSWYKHPNSNFDGPNVRRLIQQAAERDDRRMLRLLGVFGLMDQGRINYGCLDPDEVKWKKWIEEDKAAFKGPADWWKTPLGV</sequence>
<dbReference type="EMBL" id="QLUW01000001">
    <property type="protein sequence ID" value="RAP78433.1"/>
    <property type="molecule type" value="Genomic_DNA"/>
</dbReference>
<organism evidence="1 2">
    <name type="scientific">Paenibacillus montanisoli</name>
    <dbReference type="NCBI Taxonomy" id="2081970"/>
    <lineage>
        <taxon>Bacteria</taxon>
        <taxon>Bacillati</taxon>
        <taxon>Bacillota</taxon>
        <taxon>Bacilli</taxon>
        <taxon>Bacillales</taxon>
        <taxon>Paenibacillaceae</taxon>
        <taxon>Paenibacillus</taxon>
    </lineage>
</organism>
<dbReference type="GO" id="GO:0005506">
    <property type="term" value="F:iron ion binding"/>
    <property type="evidence" value="ECO:0007669"/>
    <property type="project" value="UniProtKB-ARBA"/>
</dbReference>
<dbReference type="RefSeq" id="WP_112881556.1">
    <property type="nucleotide sequence ID" value="NZ_QLUW01000001.1"/>
</dbReference>
<accession>A0A328U9D9</accession>
<dbReference type="PANTHER" id="PTHR20883:SF48">
    <property type="entry name" value="ECTOINE DIOXYGENASE"/>
    <property type="match status" value="1"/>
</dbReference>
<keyword evidence="2" id="KW-1185">Reference proteome</keyword>
<dbReference type="Proteomes" id="UP000249260">
    <property type="component" value="Unassembled WGS sequence"/>
</dbReference>
<evidence type="ECO:0000313" key="1">
    <source>
        <dbReference type="EMBL" id="RAP78433.1"/>
    </source>
</evidence>
<dbReference type="AlphaFoldDB" id="A0A328U9D9"/>
<name>A0A328U9D9_9BACL</name>
<comment type="caution">
    <text evidence="1">The sequence shown here is derived from an EMBL/GenBank/DDBJ whole genome shotgun (WGS) entry which is preliminary data.</text>
</comment>
<dbReference type="SUPFAM" id="SSF51197">
    <property type="entry name" value="Clavaminate synthase-like"/>
    <property type="match status" value="1"/>
</dbReference>
<reference evidence="1 2" key="1">
    <citation type="submission" date="2018-06" db="EMBL/GenBank/DDBJ databases">
        <title>Paenibacillus montanisoli sp. nov., isolated from mountain area soil.</title>
        <authorList>
            <person name="Wu M."/>
        </authorList>
    </citation>
    <scope>NUCLEOTIDE SEQUENCE [LARGE SCALE GENOMIC DNA]</scope>
    <source>
        <strain evidence="1 2">RA17</strain>
    </source>
</reference>
<protein>
    <recommendedName>
        <fullName evidence="3">Phytanoyl-CoA dioxygenase</fullName>
    </recommendedName>
</protein>
<dbReference type="Pfam" id="PF05721">
    <property type="entry name" value="PhyH"/>
    <property type="match status" value="1"/>
</dbReference>
<dbReference type="Gene3D" id="2.60.120.620">
    <property type="entry name" value="q2cbj1_9rhob like domain"/>
    <property type="match status" value="1"/>
</dbReference>
<dbReference type="PANTHER" id="PTHR20883">
    <property type="entry name" value="PHYTANOYL-COA DIOXYGENASE DOMAIN CONTAINING 1"/>
    <property type="match status" value="1"/>
</dbReference>
<gene>
    <name evidence="1" type="ORF">DL346_08415</name>
</gene>
<proteinExistence type="predicted"/>
<dbReference type="GO" id="GO:0016706">
    <property type="term" value="F:2-oxoglutarate-dependent dioxygenase activity"/>
    <property type="evidence" value="ECO:0007669"/>
    <property type="project" value="UniProtKB-ARBA"/>
</dbReference>